<dbReference type="InterPro" id="IPR016024">
    <property type="entry name" value="ARM-type_fold"/>
</dbReference>
<keyword evidence="1" id="KW-0732">Signal</keyword>
<feature type="chain" id="PRO_5046197222" evidence="1">
    <location>
        <begin position="20"/>
        <end position="657"/>
    </location>
</feature>
<sequence length="657" mass="71575">MNLRLSTLCFVFAASVAGAQLEALKTLTTDQDQKIRRPIETLVFGTEPENFQTLENELLAIFQSPETTLEGKQYTCRLLRHCASEACVPVLKNELLNADLSAFVRMVFQGLEDDAADKALLNALPEASPELQAGIISTLSARGTPEAIAEIAPFLESENADLQFTAITALGNIGGKKAVKALAQAEVAPQFSKVWKKAQLSAVEGVKPSFFGLFSANTDKKVYAEMLTDKDPAIRSAALGAMVKADPANAADAIFQILEREDSELRKTAFSLLPQLPTESLTAVESEDPEIELLVLNELAVRREASGEAFAAEKMQRENDEVRKAAVYALGQIGGAAAFQLIPAATSDQTAFDALCAANAEGLDAAILDALKSAKDEKVKVQYINCLSDRQAEDALPEFAEWASKDWSRTCAAAISGMANLIQVDTFSTYADLLLKTDNKKKIQALEKSIAQAAQRMPDPDACAATLIAAYDKADGEVLYAVIRSLGSIGGENARGLLEQAMTSKDPLARDAAIRGLCNWPNPDVADQLLELAKNVDDDKYQLLALRGYIRLAGTSNTEAETLPMCKNAAELASRPEEIRMILSTVKRYKSEDVIQFIAPYIDNPEVVDEAGQAMIEQTWHWKFKKMAIPHLEHYVELTDNERMKAYAQQSIETAKN</sequence>
<dbReference type="SUPFAM" id="SSF48371">
    <property type="entry name" value="ARM repeat"/>
    <property type="match status" value="1"/>
</dbReference>
<dbReference type="SMART" id="SM00567">
    <property type="entry name" value="EZ_HEAT"/>
    <property type="match status" value="5"/>
</dbReference>
<feature type="signal peptide" evidence="1">
    <location>
        <begin position="1"/>
        <end position="19"/>
    </location>
</feature>
<dbReference type="Gene3D" id="1.25.10.10">
    <property type="entry name" value="Leucine-rich Repeat Variant"/>
    <property type="match status" value="3"/>
</dbReference>
<gene>
    <name evidence="2" type="ORF">P9H32_08175</name>
</gene>
<dbReference type="PANTHER" id="PTHR12697:SF38">
    <property type="entry name" value="PBS LYASE HEAT DOMAIN PROTEIN REPEAT-CONTAINING PROTEIN"/>
    <property type="match status" value="1"/>
</dbReference>
<dbReference type="Pfam" id="PF03130">
    <property type="entry name" value="HEAT_PBS"/>
    <property type="match status" value="1"/>
</dbReference>
<accession>A0ABU5MWU2</accession>
<protein>
    <submittedName>
        <fullName evidence="2">HEAT repeat domain-containing protein</fullName>
    </submittedName>
</protein>
<evidence type="ECO:0000313" key="2">
    <source>
        <dbReference type="EMBL" id="MDZ8118603.1"/>
    </source>
</evidence>
<dbReference type="Pfam" id="PF13646">
    <property type="entry name" value="HEAT_2"/>
    <property type="match status" value="2"/>
</dbReference>
<reference evidence="2 3" key="1">
    <citation type="journal article" date="2024" name="Appl. Environ. Microbiol.">
        <title>Pontiella agarivorans sp. nov., a novel marine anaerobic bacterium capable of degrading macroalgal polysaccharides and fixing nitrogen.</title>
        <authorList>
            <person name="Liu N."/>
            <person name="Kivenson V."/>
            <person name="Peng X."/>
            <person name="Cui Z."/>
            <person name="Lankiewicz T.S."/>
            <person name="Gosselin K.M."/>
            <person name="English C.J."/>
            <person name="Blair E.M."/>
            <person name="O'Malley M.A."/>
            <person name="Valentine D.L."/>
        </authorList>
    </citation>
    <scope>NUCLEOTIDE SEQUENCE [LARGE SCALE GENOMIC DNA]</scope>
    <source>
        <strain evidence="2 3">NLcol2</strain>
    </source>
</reference>
<name>A0ABU5MWU2_9BACT</name>
<dbReference type="PANTHER" id="PTHR12697">
    <property type="entry name" value="PBS LYASE HEAT-LIKE PROTEIN"/>
    <property type="match status" value="1"/>
</dbReference>
<evidence type="ECO:0000313" key="3">
    <source>
        <dbReference type="Proteomes" id="UP001290861"/>
    </source>
</evidence>
<dbReference type="InterPro" id="IPR011989">
    <property type="entry name" value="ARM-like"/>
</dbReference>
<keyword evidence="3" id="KW-1185">Reference proteome</keyword>
<proteinExistence type="predicted"/>
<dbReference type="Proteomes" id="UP001290861">
    <property type="component" value="Unassembled WGS sequence"/>
</dbReference>
<dbReference type="InterPro" id="IPR004155">
    <property type="entry name" value="PBS_lyase_HEAT"/>
</dbReference>
<organism evidence="2 3">
    <name type="scientific">Pontiella agarivorans</name>
    <dbReference type="NCBI Taxonomy" id="3038953"/>
    <lineage>
        <taxon>Bacteria</taxon>
        <taxon>Pseudomonadati</taxon>
        <taxon>Kiritimatiellota</taxon>
        <taxon>Kiritimatiellia</taxon>
        <taxon>Kiritimatiellales</taxon>
        <taxon>Pontiellaceae</taxon>
        <taxon>Pontiella</taxon>
    </lineage>
</organism>
<comment type="caution">
    <text evidence="2">The sequence shown here is derived from an EMBL/GenBank/DDBJ whole genome shotgun (WGS) entry which is preliminary data.</text>
</comment>
<dbReference type="EMBL" id="JARVCO010000010">
    <property type="protein sequence ID" value="MDZ8118603.1"/>
    <property type="molecule type" value="Genomic_DNA"/>
</dbReference>
<evidence type="ECO:0000256" key="1">
    <source>
        <dbReference type="SAM" id="SignalP"/>
    </source>
</evidence>
<dbReference type="RefSeq" id="WP_322608401.1">
    <property type="nucleotide sequence ID" value="NZ_JARVCO010000010.1"/>
</dbReference>